<evidence type="ECO:0000256" key="8">
    <source>
        <dbReference type="RuleBase" id="RU003905"/>
    </source>
</evidence>
<dbReference type="FunFam" id="2.40.30.10:FF:000004">
    <property type="entry name" value="50S ribosomal protein L3"/>
    <property type="match status" value="1"/>
</dbReference>
<dbReference type="OrthoDB" id="274683at2759"/>
<reference evidence="10 11" key="1">
    <citation type="submission" date="2017-04" db="EMBL/GenBank/DDBJ databases">
        <title>Genome sequencing of [Candida] sorbophila.</title>
        <authorList>
            <person name="Ahn J.O."/>
        </authorList>
    </citation>
    <scope>NUCLEOTIDE SEQUENCE [LARGE SCALE GENOMIC DNA]</scope>
    <source>
        <strain evidence="10 11">DS02</strain>
    </source>
</reference>
<comment type="similarity">
    <text evidence="2 8">Belongs to the universal ribosomal protein uL3 family.</text>
</comment>
<keyword evidence="11" id="KW-1185">Reference proteome</keyword>
<evidence type="ECO:0000256" key="2">
    <source>
        <dbReference type="ARBA" id="ARBA00006540"/>
    </source>
</evidence>
<dbReference type="Gene3D" id="3.30.160.810">
    <property type="match status" value="1"/>
</dbReference>
<keyword evidence="6 8" id="KW-0687">Ribonucleoprotein</keyword>
<evidence type="ECO:0000256" key="9">
    <source>
        <dbReference type="SAM" id="MobiDB-lite"/>
    </source>
</evidence>
<evidence type="ECO:0000256" key="7">
    <source>
        <dbReference type="ARBA" id="ARBA00035209"/>
    </source>
</evidence>
<feature type="region of interest" description="Disordered" evidence="9">
    <location>
        <begin position="177"/>
        <end position="197"/>
    </location>
</feature>
<evidence type="ECO:0000313" key="10">
    <source>
        <dbReference type="EMBL" id="PRT54061.1"/>
    </source>
</evidence>
<evidence type="ECO:0000256" key="4">
    <source>
        <dbReference type="ARBA" id="ARBA00022980"/>
    </source>
</evidence>
<dbReference type="SUPFAM" id="SSF50447">
    <property type="entry name" value="Translation proteins"/>
    <property type="match status" value="1"/>
</dbReference>
<keyword evidence="5" id="KW-0496">Mitochondrion</keyword>
<dbReference type="GeneID" id="36515430"/>
<proteinExistence type="inferred from homology"/>
<dbReference type="STRING" id="45607.A0A2T0FGE4"/>
<dbReference type="GO" id="GO:0006412">
    <property type="term" value="P:translation"/>
    <property type="evidence" value="ECO:0007669"/>
    <property type="project" value="InterPro"/>
</dbReference>
<dbReference type="AlphaFoldDB" id="A0A2T0FGE4"/>
<dbReference type="PANTHER" id="PTHR11229">
    <property type="entry name" value="50S RIBOSOMAL PROTEIN L3"/>
    <property type="match status" value="1"/>
</dbReference>
<dbReference type="NCBIfam" id="TIGR03625">
    <property type="entry name" value="L3_bact"/>
    <property type="match status" value="1"/>
</dbReference>
<comment type="subcellular location">
    <subcellularLocation>
        <location evidence="1">Mitochondrion</location>
    </subcellularLocation>
</comment>
<dbReference type="InterPro" id="IPR019926">
    <property type="entry name" value="Ribosomal_uL3_CS"/>
</dbReference>
<dbReference type="GO" id="GO:0005762">
    <property type="term" value="C:mitochondrial large ribosomal subunit"/>
    <property type="evidence" value="ECO:0007669"/>
    <property type="project" value="TreeGrafter"/>
</dbReference>
<sequence length="257" mass="28109">MRVFKRFMAQLTAKSVVNTYQSEAPALFESAAAAHARRRLRNRVGLLAYKRGMVPYYLPDGTHFACTVLEVDRCQVTDVKTADKHGYFAVQLGIGSRKVKNTTRPMLGHFARSEVAPKRHLVEFQVRDESGLLPLGSELKADHLIPGQFVDVKSRTKGKGFQGVMKRWGFGGMSASHGTSGVHRSAGSTGQNTDPARVFPGKKMAGRMGYDFRTVQNLQILEVDADNGLILVRGSIGGADGRLVKITDAVKKPLPKA</sequence>
<dbReference type="PROSITE" id="PS00474">
    <property type="entry name" value="RIBOSOMAL_L3"/>
    <property type="match status" value="1"/>
</dbReference>
<dbReference type="Gene3D" id="2.40.30.10">
    <property type="entry name" value="Translation factors"/>
    <property type="match status" value="1"/>
</dbReference>
<accession>A0A2T0FGE4</accession>
<dbReference type="Proteomes" id="UP000238350">
    <property type="component" value="Unassembled WGS sequence"/>
</dbReference>
<protein>
    <recommendedName>
        <fullName evidence="7">Large ribosomal subunit protein uL3m</fullName>
    </recommendedName>
</protein>
<dbReference type="InterPro" id="IPR000597">
    <property type="entry name" value="Ribosomal_uL3"/>
</dbReference>
<dbReference type="FunFam" id="3.30.160.810:FF:000001">
    <property type="entry name" value="50S ribosomal protein L3"/>
    <property type="match status" value="1"/>
</dbReference>
<evidence type="ECO:0000313" key="11">
    <source>
        <dbReference type="Proteomes" id="UP000238350"/>
    </source>
</evidence>
<comment type="caution">
    <text evidence="10">The sequence shown here is derived from an EMBL/GenBank/DDBJ whole genome shotgun (WGS) entry which is preliminary data.</text>
</comment>
<name>A0A2T0FGE4_9ASCO</name>
<evidence type="ECO:0000256" key="6">
    <source>
        <dbReference type="ARBA" id="ARBA00023274"/>
    </source>
</evidence>
<evidence type="ECO:0000256" key="3">
    <source>
        <dbReference type="ARBA" id="ARBA00022946"/>
    </source>
</evidence>
<evidence type="ECO:0000256" key="1">
    <source>
        <dbReference type="ARBA" id="ARBA00004173"/>
    </source>
</evidence>
<dbReference type="EMBL" id="NDIQ01000001">
    <property type="protein sequence ID" value="PRT54061.1"/>
    <property type="molecule type" value="Genomic_DNA"/>
</dbReference>
<dbReference type="InterPro" id="IPR019927">
    <property type="entry name" value="Ribosomal_uL3_bac/org-type"/>
</dbReference>
<dbReference type="HAMAP" id="MF_01325_B">
    <property type="entry name" value="Ribosomal_uL3_B"/>
    <property type="match status" value="1"/>
</dbReference>
<keyword evidence="4 8" id="KW-0689">Ribosomal protein</keyword>
<organism evidence="10 11">
    <name type="scientific">Wickerhamiella sorbophila</name>
    <dbReference type="NCBI Taxonomy" id="45607"/>
    <lineage>
        <taxon>Eukaryota</taxon>
        <taxon>Fungi</taxon>
        <taxon>Dikarya</taxon>
        <taxon>Ascomycota</taxon>
        <taxon>Saccharomycotina</taxon>
        <taxon>Dipodascomycetes</taxon>
        <taxon>Dipodascales</taxon>
        <taxon>Trichomonascaceae</taxon>
        <taxon>Wickerhamiella</taxon>
    </lineage>
</organism>
<dbReference type="PANTHER" id="PTHR11229:SF8">
    <property type="entry name" value="LARGE RIBOSOMAL SUBUNIT PROTEIN UL3M"/>
    <property type="match status" value="1"/>
</dbReference>
<gene>
    <name evidence="10" type="ORF">B9G98_01681</name>
</gene>
<dbReference type="GO" id="GO:0003735">
    <property type="term" value="F:structural constituent of ribosome"/>
    <property type="evidence" value="ECO:0007669"/>
    <property type="project" value="InterPro"/>
</dbReference>
<dbReference type="Pfam" id="PF00297">
    <property type="entry name" value="Ribosomal_L3"/>
    <property type="match status" value="1"/>
</dbReference>
<evidence type="ECO:0000256" key="5">
    <source>
        <dbReference type="ARBA" id="ARBA00023128"/>
    </source>
</evidence>
<dbReference type="InterPro" id="IPR009000">
    <property type="entry name" value="Transl_B-barrel_sf"/>
</dbReference>
<keyword evidence="3" id="KW-0809">Transit peptide</keyword>
<dbReference type="RefSeq" id="XP_024664007.1">
    <property type="nucleotide sequence ID" value="XM_024808239.1"/>
</dbReference>